<dbReference type="Proteomes" id="UP000076420">
    <property type="component" value="Unassembled WGS sequence"/>
</dbReference>
<evidence type="ECO:0000313" key="3">
    <source>
        <dbReference type="Proteomes" id="UP000076420"/>
    </source>
</evidence>
<evidence type="ECO:0000313" key="2">
    <source>
        <dbReference type="EnsemblMetazoa" id="BGLB024691-PA"/>
    </source>
</evidence>
<dbReference type="Gene3D" id="1.20.58.60">
    <property type="match status" value="1"/>
</dbReference>
<reference evidence="2" key="1">
    <citation type="submission" date="2020-05" db="UniProtKB">
        <authorList>
            <consortium name="EnsemblMetazoa"/>
        </authorList>
    </citation>
    <scope>IDENTIFICATION</scope>
    <source>
        <strain evidence="2">BB02</strain>
    </source>
</reference>
<sequence length="153" mass="17590">MELAEALETQAEERTQELDELLTNIVEYESKAVELDTWLSESIKTLKPKSGAPKPTKTKVEGLYEGKAEKDGEMETLRQMCGHLSEANGVKDKYALKELLADVETKWNDLTELLVQQVSLEVSLWLQMKSTNILLYIRNLLILYNIFYLRCFT</sequence>
<name>A0A2C9KXI0_BIOGL</name>
<accession>A0A2C9KXI0</accession>
<dbReference type="EnsemblMetazoa" id="BGLB024691-RA">
    <property type="protein sequence ID" value="BGLB024691-PA"/>
    <property type="gene ID" value="BGLB024691"/>
</dbReference>
<dbReference type="AlphaFoldDB" id="A0A2C9KXI0"/>
<dbReference type="KEGG" id="bgt:106074495"/>
<dbReference type="VEuPathDB" id="VectorBase:BGLAX_027983"/>
<proteinExistence type="predicted"/>
<evidence type="ECO:0000256" key="1">
    <source>
        <dbReference type="SAM" id="Coils"/>
    </source>
</evidence>
<feature type="coiled-coil region" evidence="1">
    <location>
        <begin position="4"/>
        <end position="31"/>
    </location>
</feature>
<organism evidence="2 3">
    <name type="scientific">Biomphalaria glabrata</name>
    <name type="common">Bloodfluke planorb</name>
    <name type="synonym">Freshwater snail</name>
    <dbReference type="NCBI Taxonomy" id="6526"/>
    <lineage>
        <taxon>Eukaryota</taxon>
        <taxon>Metazoa</taxon>
        <taxon>Spiralia</taxon>
        <taxon>Lophotrochozoa</taxon>
        <taxon>Mollusca</taxon>
        <taxon>Gastropoda</taxon>
        <taxon>Heterobranchia</taxon>
        <taxon>Euthyneura</taxon>
        <taxon>Panpulmonata</taxon>
        <taxon>Hygrophila</taxon>
        <taxon>Lymnaeoidea</taxon>
        <taxon>Planorbidae</taxon>
        <taxon>Biomphalaria</taxon>
    </lineage>
</organism>
<dbReference type="STRING" id="6526.A0A2C9KXI0"/>
<dbReference type="SUPFAM" id="SSF46966">
    <property type="entry name" value="Spectrin repeat"/>
    <property type="match status" value="1"/>
</dbReference>
<dbReference type="OrthoDB" id="2250192at2759"/>
<dbReference type="VEuPathDB" id="VectorBase:BGLB024691"/>
<gene>
    <name evidence="2" type="primary">106074495</name>
</gene>
<protein>
    <submittedName>
        <fullName evidence="2">Uncharacterized protein</fullName>
    </submittedName>
</protein>
<keyword evidence="1" id="KW-0175">Coiled coil</keyword>